<comment type="caution">
    <text evidence="2">The sequence shown here is derived from an EMBL/GenBank/DDBJ whole genome shotgun (WGS) entry which is preliminary data.</text>
</comment>
<name>A0A9P8URQ8_9PEZI</name>
<feature type="compositionally biased region" description="Low complexity" evidence="1">
    <location>
        <begin position="374"/>
        <end position="400"/>
    </location>
</feature>
<dbReference type="GeneID" id="70128427"/>
<dbReference type="AlphaFoldDB" id="A0A9P8URQ8"/>
<gene>
    <name evidence="2" type="ORF">BKA67DRAFT_532469</name>
</gene>
<protein>
    <recommendedName>
        <fullName evidence="4">Allergen</fullName>
    </recommendedName>
</protein>
<keyword evidence="3" id="KW-1185">Reference proteome</keyword>
<evidence type="ECO:0000313" key="2">
    <source>
        <dbReference type="EMBL" id="KAH6657252.1"/>
    </source>
</evidence>
<evidence type="ECO:0008006" key="4">
    <source>
        <dbReference type="Google" id="ProtNLM"/>
    </source>
</evidence>
<dbReference type="Proteomes" id="UP000758603">
    <property type="component" value="Unassembled WGS sequence"/>
</dbReference>
<reference evidence="2" key="1">
    <citation type="journal article" date="2021" name="Nat. Commun.">
        <title>Genetic determinants of endophytism in the Arabidopsis root mycobiome.</title>
        <authorList>
            <person name="Mesny F."/>
            <person name="Miyauchi S."/>
            <person name="Thiergart T."/>
            <person name="Pickel B."/>
            <person name="Atanasova L."/>
            <person name="Karlsson M."/>
            <person name="Huettel B."/>
            <person name="Barry K.W."/>
            <person name="Haridas S."/>
            <person name="Chen C."/>
            <person name="Bauer D."/>
            <person name="Andreopoulos W."/>
            <person name="Pangilinan J."/>
            <person name="LaButti K."/>
            <person name="Riley R."/>
            <person name="Lipzen A."/>
            <person name="Clum A."/>
            <person name="Drula E."/>
            <person name="Henrissat B."/>
            <person name="Kohler A."/>
            <person name="Grigoriev I.V."/>
            <person name="Martin F.M."/>
            <person name="Hacquard S."/>
        </authorList>
    </citation>
    <scope>NUCLEOTIDE SEQUENCE</scope>
    <source>
        <strain evidence="2">MPI-SDFR-AT-0073</strain>
    </source>
</reference>
<proteinExistence type="predicted"/>
<dbReference type="PANTHER" id="PTHR38703:SF1">
    <property type="entry name" value="ALLERGEN"/>
    <property type="match status" value="1"/>
</dbReference>
<feature type="region of interest" description="Disordered" evidence="1">
    <location>
        <begin position="181"/>
        <end position="428"/>
    </location>
</feature>
<evidence type="ECO:0000256" key="1">
    <source>
        <dbReference type="SAM" id="MobiDB-lite"/>
    </source>
</evidence>
<evidence type="ECO:0000313" key="3">
    <source>
        <dbReference type="Proteomes" id="UP000758603"/>
    </source>
</evidence>
<feature type="compositionally biased region" description="Basic and acidic residues" evidence="1">
    <location>
        <begin position="337"/>
        <end position="346"/>
    </location>
</feature>
<dbReference type="PANTHER" id="PTHR38703">
    <property type="entry name" value="CHROMOSOME 8, WHOLE GENOME SHOTGUN SEQUENCE"/>
    <property type="match status" value="1"/>
</dbReference>
<feature type="compositionally biased region" description="Low complexity" evidence="1">
    <location>
        <begin position="347"/>
        <end position="360"/>
    </location>
</feature>
<feature type="compositionally biased region" description="Basic and acidic residues" evidence="1">
    <location>
        <begin position="412"/>
        <end position="427"/>
    </location>
</feature>
<dbReference type="OrthoDB" id="2118965at2759"/>
<organism evidence="2 3">
    <name type="scientific">Truncatella angustata</name>
    <dbReference type="NCBI Taxonomy" id="152316"/>
    <lineage>
        <taxon>Eukaryota</taxon>
        <taxon>Fungi</taxon>
        <taxon>Dikarya</taxon>
        <taxon>Ascomycota</taxon>
        <taxon>Pezizomycotina</taxon>
        <taxon>Sordariomycetes</taxon>
        <taxon>Xylariomycetidae</taxon>
        <taxon>Amphisphaeriales</taxon>
        <taxon>Sporocadaceae</taxon>
        <taxon>Truncatella</taxon>
    </lineage>
</organism>
<feature type="compositionally biased region" description="Gly residues" evidence="1">
    <location>
        <begin position="286"/>
        <end position="302"/>
    </location>
</feature>
<feature type="compositionally biased region" description="Basic and acidic residues" evidence="1">
    <location>
        <begin position="190"/>
        <end position="199"/>
    </location>
</feature>
<sequence>MDKTKEAVSKFMSKAGHHDTTVHEHVQPAVQHETIRPQQHEEVNTALDREVHQDHYHHTVQPVQDKEVLPEQHHHNVGQVEHRSFDHRDESKVKRALEAERAKFSDQRVREEAVHTQSSAPVVQGEHVHHHVHETYQPVVHKETIEPHVVHTTVPIHETHHNEAKHHATSTLPAVSMSEFKQHGGTHRGGQHEEHRFEGCPDVEGGAHSHNKGLSNITSAGAGVAGAGVAAGGHRHRRSSSVSSSDREGVSGPHKSKVANKLDPRVDSDRDGSRTVGNNNTASSGAIGGYSAGTTGSRGVGNSGVTTGAVGSGGYTSGSREGVSGPHNSRAANTLDPRVDSDRDGSRTAGTTGTSTGTAGQHHSSMLDVGSAPGTTGTTSSRTGTTGLSNTTGNNTALGTGTTGLGYAQGHSRVDSGHSTSEDKPGLLEKVGNKLGLTSSHNSETTGTQNNDDSNEYVSTWKSIYMISVYLAAFSYEEGCFSRIPKSDVMNKKQIYGEARAKTLSTLHLCKVQKDIELAMCNLEEHNPK</sequence>
<dbReference type="EMBL" id="JAGPXC010000002">
    <property type="protein sequence ID" value="KAH6657252.1"/>
    <property type="molecule type" value="Genomic_DNA"/>
</dbReference>
<dbReference type="RefSeq" id="XP_045961486.1">
    <property type="nucleotide sequence ID" value="XM_046099535.1"/>
</dbReference>
<accession>A0A9P8URQ8</accession>
<feature type="compositionally biased region" description="Basic and acidic residues" evidence="1">
    <location>
        <begin position="260"/>
        <end position="273"/>
    </location>
</feature>